<organism evidence="8 9">
    <name type="scientific">Cronartium quercuum f. sp. fusiforme G11</name>
    <dbReference type="NCBI Taxonomy" id="708437"/>
    <lineage>
        <taxon>Eukaryota</taxon>
        <taxon>Fungi</taxon>
        <taxon>Dikarya</taxon>
        <taxon>Basidiomycota</taxon>
        <taxon>Pucciniomycotina</taxon>
        <taxon>Pucciniomycetes</taxon>
        <taxon>Pucciniales</taxon>
        <taxon>Coleosporiaceae</taxon>
        <taxon>Cronartium</taxon>
    </lineage>
</organism>
<evidence type="ECO:0000256" key="5">
    <source>
        <dbReference type="ARBA" id="ARBA00023242"/>
    </source>
</evidence>
<keyword evidence="5" id="KW-0539">Nucleus</keyword>
<comment type="similarity">
    <text evidence="2">Belongs to the TRM6/GCD10 family.</text>
</comment>
<evidence type="ECO:0000313" key="9">
    <source>
        <dbReference type="Proteomes" id="UP000886653"/>
    </source>
</evidence>
<dbReference type="GO" id="GO:0030488">
    <property type="term" value="P:tRNA methylation"/>
    <property type="evidence" value="ECO:0007669"/>
    <property type="project" value="InterPro"/>
</dbReference>
<sequence length="480" mass="52668">MVNPCPTITTRSRRISPGDNLLLQLPSGLVKPVRNITANASINLGKFGTFSADKLLEQPYGLTYEIEEGKLVQTASRTVQTESCNVEDIAATNENIKESDGAQKMTGTDIEELKKSGLSGREIIERQIAQHAAFELKSEFSKEKYIKRKEKKFLKKFTCIEPTMMNITQYLFESSAMAIRGLRPDTLSQMLTLANVRPGWQGIVVDDVGGLVVAAVVERLGGSGTVLVINDADSPPDLHFLSPLNFPAPALAPLRSLNWAQLEPDWSSRETREFTQLSDRAARPKASHPPTRPVVPITSTVDELTNPTASSDALTSTVPPLPEHNAVAVQNVSSAVNPPAIKTGKESTRLSKKWERHREVIETRQRFFDGAFEGLIVCSEYEPQSIIDKLRSHLAGSASVVIHSPYLSPLASVQHTLRSASDFIHVTISEPWLRRYQVLPGRTHPEMNGTPGGGFLLSAIKVIAPVETNGSTQPKKKVRV</sequence>
<dbReference type="OrthoDB" id="10254665at2759"/>
<proteinExistence type="inferred from homology"/>
<evidence type="ECO:0000256" key="4">
    <source>
        <dbReference type="ARBA" id="ARBA00022694"/>
    </source>
</evidence>
<feature type="region of interest" description="Disordered" evidence="7">
    <location>
        <begin position="278"/>
        <end position="297"/>
    </location>
</feature>
<name>A0A9P6NBA7_9BASI</name>
<dbReference type="InterPro" id="IPR017423">
    <property type="entry name" value="TRM6"/>
</dbReference>
<dbReference type="PANTHER" id="PTHR12945:SF0">
    <property type="entry name" value="TRNA (ADENINE(58)-N(1))-METHYLTRANSFERASE NON-CATALYTIC SUBUNIT TRM6"/>
    <property type="match status" value="1"/>
</dbReference>
<reference evidence="8" key="1">
    <citation type="submission" date="2013-11" db="EMBL/GenBank/DDBJ databases">
        <title>Genome sequence of the fusiform rust pathogen reveals effectors for host alternation and coevolution with pine.</title>
        <authorList>
            <consortium name="DOE Joint Genome Institute"/>
            <person name="Smith K."/>
            <person name="Pendleton A."/>
            <person name="Kubisiak T."/>
            <person name="Anderson C."/>
            <person name="Salamov A."/>
            <person name="Aerts A."/>
            <person name="Riley R."/>
            <person name="Clum A."/>
            <person name="Lindquist E."/>
            <person name="Ence D."/>
            <person name="Campbell M."/>
            <person name="Kronenberg Z."/>
            <person name="Feau N."/>
            <person name="Dhillon B."/>
            <person name="Hamelin R."/>
            <person name="Burleigh J."/>
            <person name="Smith J."/>
            <person name="Yandell M."/>
            <person name="Nelson C."/>
            <person name="Grigoriev I."/>
            <person name="Davis J."/>
        </authorList>
    </citation>
    <scope>NUCLEOTIDE SEQUENCE</scope>
    <source>
        <strain evidence="8">G11</strain>
    </source>
</reference>
<comment type="caution">
    <text evidence="8">The sequence shown here is derived from an EMBL/GenBank/DDBJ whole genome shotgun (WGS) entry which is preliminary data.</text>
</comment>
<dbReference type="Proteomes" id="UP000886653">
    <property type="component" value="Unassembled WGS sequence"/>
</dbReference>
<evidence type="ECO:0000256" key="3">
    <source>
        <dbReference type="ARBA" id="ARBA00021704"/>
    </source>
</evidence>
<protein>
    <recommendedName>
        <fullName evidence="3">tRNA (adenine(58)-N(1))-methyltransferase non-catalytic subunit TRM6</fullName>
    </recommendedName>
    <alternativeName>
        <fullName evidence="6">tRNA(m1A58)-methyltransferase subunit TRM6</fullName>
    </alternativeName>
</protein>
<dbReference type="GO" id="GO:0031515">
    <property type="term" value="C:tRNA (m1A) methyltransferase complex"/>
    <property type="evidence" value="ECO:0007669"/>
    <property type="project" value="InterPro"/>
</dbReference>
<evidence type="ECO:0000313" key="8">
    <source>
        <dbReference type="EMBL" id="KAG0143441.1"/>
    </source>
</evidence>
<evidence type="ECO:0000256" key="2">
    <source>
        <dbReference type="ARBA" id="ARBA00008320"/>
    </source>
</evidence>
<evidence type="ECO:0000256" key="7">
    <source>
        <dbReference type="SAM" id="MobiDB-lite"/>
    </source>
</evidence>
<dbReference type="EMBL" id="MU167319">
    <property type="protein sequence ID" value="KAG0143441.1"/>
    <property type="molecule type" value="Genomic_DNA"/>
</dbReference>
<comment type="subcellular location">
    <subcellularLocation>
        <location evidence="1">Nucleus</location>
    </subcellularLocation>
</comment>
<accession>A0A9P6NBA7</accession>
<evidence type="ECO:0000256" key="1">
    <source>
        <dbReference type="ARBA" id="ARBA00004123"/>
    </source>
</evidence>
<keyword evidence="9" id="KW-1185">Reference proteome</keyword>
<keyword evidence="4" id="KW-0819">tRNA processing</keyword>
<evidence type="ECO:0000256" key="6">
    <source>
        <dbReference type="ARBA" id="ARBA00032319"/>
    </source>
</evidence>
<gene>
    <name evidence="8" type="ORF">CROQUDRAFT_48827</name>
</gene>
<dbReference type="AlphaFoldDB" id="A0A9P6NBA7"/>
<dbReference type="PANTHER" id="PTHR12945">
    <property type="entry name" value="TRANSLATION INITIATION FACTOR EIF3-RELATED"/>
    <property type="match status" value="1"/>
</dbReference>
<dbReference type="GO" id="GO:0005634">
    <property type="term" value="C:nucleus"/>
    <property type="evidence" value="ECO:0007669"/>
    <property type="project" value="UniProtKB-SubCell"/>
</dbReference>
<dbReference type="Pfam" id="PF04189">
    <property type="entry name" value="Gcd10p"/>
    <property type="match status" value="1"/>
</dbReference>